<proteinExistence type="inferred from homology"/>
<dbReference type="PIRSF" id="PIRSF005261">
    <property type="entry name" value="Heat_shock_Hsp33"/>
    <property type="match status" value="1"/>
</dbReference>
<evidence type="ECO:0000256" key="1">
    <source>
        <dbReference type="ARBA" id="ARBA00022490"/>
    </source>
</evidence>
<evidence type="ECO:0000256" key="6">
    <source>
        <dbReference type="HAMAP-Rule" id="MF_00117"/>
    </source>
</evidence>
<evidence type="ECO:0000256" key="2">
    <source>
        <dbReference type="ARBA" id="ARBA00022833"/>
    </source>
</evidence>
<organism evidence="7 8">
    <name type="scientific">Bathymodiolus thermophilus thioautotrophic gill symbiont</name>
    <dbReference type="NCBI Taxonomy" id="2360"/>
    <lineage>
        <taxon>Bacteria</taxon>
        <taxon>Pseudomonadati</taxon>
        <taxon>Pseudomonadota</taxon>
        <taxon>Gammaproteobacteria</taxon>
        <taxon>sulfur-oxidizing symbionts</taxon>
    </lineage>
</organism>
<comment type="PTM">
    <text evidence="6">Under oxidizing conditions two disulfide bonds are formed involving the reactive cysteines. Under reducing conditions zinc is bound to the reactive cysteines and the protein is inactive.</text>
</comment>
<dbReference type="SUPFAM" id="SSF118352">
    <property type="entry name" value="HSP33 redox switch-like"/>
    <property type="match status" value="1"/>
</dbReference>
<dbReference type="PANTHER" id="PTHR30111:SF1">
    <property type="entry name" value="33 KDA CHAPERONIN"/>
    <property type="match status" value="1"/>
</dbReference>
<dbReference type="SUPFAM" id="SSF64397">
    <property type="entry name" value="Hsp33 domain"/>
    <property type="match status" value="1"/>
</dbReference>
<dbReference type="Proteomes" id="UP000626656">
    <property type="component" value="Unassembled WGS sequence"/>
</dbReference>
<dbReference type="InterPro" id="IPR016154">
    <property type="entry name" value="Heat_shock_Hsp33_C"/>
</dbReference>
<dbReference type="InterPro" id="IPR000397">
    <property type="entry name" value="Heat_shock_Hsp33"/>
</dbReference>
<feature type="disulfide bond" description="Redox-active" evidence="6">
    <location>
        <begin position="227"/>
        <end position="229"/>
    </location>
</feature>
<dbReference type="HAMAP" id="MF_00117">
    <property type="entry name" value="HslO"/>
    <property type="match status" value="1"/>
</dbReference>
<dbReference type="InterPro" id="IPR023212">
    <property type="entry name" value="Hsp33_helix_hairpin_bin_dom_sf"/>
</dbReference>
<dbReference type="CDD" id="cd00498">
    <property type="entry name" value="Hsp33"/>
    <property type="match status" value="1"/>
</dbReference>
<dbReference type="EMBL" id="CAHJWF010000193">
    <property type="protein sequence ID" value="CAB5500944.1"/>
    <property type="molecule type" value="Genomic_DNA"/>
</dbReference>
<dbReference type="NCBIfam" id="NF001033">
    <property type="entry name" value="PRK00114.1"/>
    <property type="match status" value="1"/>
</dbReference>
<keyword evidence="1 6" id="KW-0963">Cytoplasm</keyword>
<sequence>MKETDVLRRFLFDDLAVRGEWLNLTASWQAAKQHHQYPEAAMQKLGEALATAALLSATIKFDGTLILQVQGEGIIKSMVAQSTNNHEIRGWIRCADTVPDDSLQNLLGEGYIALTIEPKEGEPYQGIVPLTGEHLAGAVENYFAQSEQLKTRLWLFANEHQAAGFLIQELPSEKGEQDQEDWARIEALSNTISEEELLTLSCEDILHRLFHEEQVRLFAPEAVSFKCHCSPEQVESTLLSLGREAVNELLVEQDTIVADCEFCSAKYSFNKADVERIFAQNPVIKGSETKH</sequence>
<comment type="caution">
    <text evidence="7">The sequence shown here is derived from an EMBL/GenBank/DDBJ whole genome shotgun (WGS) entry which is preliminary data.</text>
</comment>
<keyword evidence="2 6" id="KW-0862">Zinc</keyword>
<dbReference type="Gene3D" id="3.55.30.10">
    <property type="entry name" value="Hsp33 domain"/>
    <property type="match status" value="1"/>
</dbReference>
<dbReference type="Pfam" id="PF01430">
    <property type="entry name" value="HSP33"/>
    <property type="match status" value="1"/>
</dbReference>
<dbReference type="RefSeq" id="WP_202784247.1">
    <property type="nucleotide sequence ID" value="NZ_CAHJWF010000193.1"/>
</dbReference>
<keyword evidence="3 6" id="KW-1015">Disulfide bond</keyword>
<gene>
    <name evidence="6" type="primary">hslO</name>
    <name evidence="7" type="ORF">AZO1586I_724</name>
</gene>
<keyword evidence="8" id="KW-1185">Reference proteome</keyword>
<comment type="similarity">
    <text evidence="6">Belongs to the HSP33 family.</text>
</comment>
<comment type="subcellular location">
    <subcellularLocation>
        <location evidence="6">Cytoplasm</location>
    </subcellularLocation>
</comment>
<comment type="function">
    <text evidence="6">Redox regulated molecular chaperone. Protects both thermally unfolding and oxidatively damaged proteins from irreversible aggregation. Plays an important role in the bacterial defense system toward oxidative stress.</text>
</comment>
<protein>
    <recommendedName>
        <fullName evidence="6">33 kDa chaperonin</fullName>
    </recommendedName>
    <alternativeName>
        <fullName evidence="6">Heat shock protein 33 homolog</fullName>
        <shortName evidence="6">HSP33</shortName>
    </alternativeName>
</protein>
<keyword evidence="5 6" id="KW-0676">Redox-active center</keyword>
<dbReference type="Gene3D" id="1.10.287.480">
    <property type="entry name" value="helix hairpin bin"/>
    <property type="match status" value="1"/>
</dbReference>
<evidence type="ECO:0000313" key="7">
    <source>
        <dbReference type="EMBL" id="CAB5500944.1"/>
    </source>
</evidence>
<evidence type="ECO:0000256" key="3">
    <source>
        <dbReference type="ARBA" id="ARBA00023157"/>
    </source>
</evidence>
<dbReference type="PANTHER" id="PTHR30111">
    <property type="entry name" value="33 KDA CHAPERONIN"/>
    <property type="match status" value="1"/>
</dbReference>
<keyword evidence="4 6" id="KW-0143">Chaperone</keyword>
<name>A0ABN7G9U8_9GAMM</name>
<dbReference type="InterPro" id="IPR016153">
    <property type="entry name" value="Heat_shock_Hsp33_N"/>
</dbReference>
<reference evidence="7 8" key="1">
    <citation type="submission" date="2020-05" db="EMBL/GenBank/DDBJ databases">
        <authorList>
            <person name="Petersen J."/>
            <person name="Sayavedra L."/>
        </authorList>
    </citation>
    <scope>NUCLEOTIDE SEQUENCE [LARGE SCALE GENOMIC DNA]</scope>
    <source>
        <strain evidence="7">B azoricus SOX ET2 1586I</strain>
    </source>
</reference>
<feature type="disulfide bond" description="Redox-active" evidence="6">
    <location>
        <begin position="260"/>
        <end position="263"/>
    </location>
</feature>
<evidence type="ECO:0000256" key="5">
    <source>
        <dbReference type="ARBA" id="ARBA00023284"/>
    </source>
</evidence>
<dbReference type="Gene3D" id="3.90.1280.10">
    <property type="entry name" value="HSP33 redox switch-like"/>
    <property type="match status" value="1"/>
</dbReference>
<evidence type="ECO:0000313" key="8">
    <source>
        <dbReference type="Proteomes" id="UP000626656"/>
    </source>
</evidence>
<evidence type="ECO:0000256" key="4">
    <source>
        <dbReference type="ARBA" id="ARBA00023186"/>
    </source>
</evidence>
<accession>A0ABN7G9U8</accession>